<dbReference type="OrthoDB" id="1277040at2"/>
<name>A0A0N1KSH3_CHRID</name>
<evidence type="ECO:0000313" key="1">
    <source>
        <dbReference type="EMBL" id="KPE50727.1"/>
    </source>
</evidence>
<gene>
    <name evidence="1" type="ORF">AOB46_13120</name>
</gene>
<organism evidence="1 2">
    <name type="scientific">Chryseobacterium indologenes</name>
    <name type="common">Flavobacterium indologenes</name>
    <dbReference type="NCBI Taxonomy" id="253"/>
    <lineage>
        <taxon>Bacteria</taxon>
        <taxon>Pseudomonadati</taxon>
        <taxon>Bacteroidota</taxon>
        <taxon>Flavobacteriia</taxon>
        <taxon>Flavobacteriales</taxon>
        <taxon>Weeksellaceae</taxon>
        <taxon>Chryseobacterium group</taxon>
        <taxon>Chryseobacterium</taxon>
    </lineage>
</organism>
<proteinExistence type="predicted"/>
<accession>A0A0N1KSH3</accession>
<evidence type="ECO:0000313" key="2">
    <source>
        <dbReference type="Proteomes" id="UP000037953"/>
    </source>
</evidence>
<dbReference type="AlphaFoldDB" id="A0A0N1KSH3"/>
<protein>
    <submittedName>
        <fullName evidence="1">Uncharacterized protein</fullName>
    </submittedName>
</protein>
<dbReference type="RefSeq" id="WP_062700053.1">
    <property type="nucleotide sequence ID" value="NZ_LJOD01000008.1"/>
</dbReference>
<reference evidence="2" key="2">
    <citation type="submission" date="2015-09" db="EMBL/GenBank/DDBJ databases">
        <title>Draft genome sequence of a multidrug-resistant Chryseobacterium indologenes isolate from Malaysia.</title>
        <authorList>
            <person name="Yu C.Y."/>
            <person name="Ang G.Y."/>
            <person name="Chan K.-G."/>
        </authorList>
    </citation>
    <scope>NUCLEOTIDE SEQUENCE [LARGE SCALE GENOMIC DNA]</scope>
    <source>
        <strain evidence="2">CI_885</strain>
    </source>
</reference>
<comment type="caution">
    <text evidence="1">The sequence shown here is derived from an EMBL/GenBank/DDBJ whole genome shotgun (WGS) entry which is preliminary data.</text>
</comment>
<reference evidence="1 2" key="1">
    <citation type="journal article" date="2015" name="Genom Data">
        <title>Draft genome sequence of a multidrug-resistant Chryseobacterium indologenes isolate from Malaysia.</title>
        <authorList>
            <person name="Yu C.Y."/>
            <person name="Ang G.Y."/>
            <person name="Cheng H.J."/>
            <person name="Cheong Y.M."/>
            <person name="Yin W.F."/>
            <person name="Chan K.G."/>
        </authorList>
    </citation>
    <scope>NUCLEOTIDE SEQUENCE [LARGE SCALE GENOMIC DNA]</scope>
    <source>
        <strain evidence="1 2">CI_885</strain>
    </source>
</reference>
<dbReference type="Proteomes" id="UP000037953">
    <property type="component" value="Unassembled WGS sequence"/>
</dbReference>
<dbReference type="PATRIC" id="fig|253.9.peg.4493"/>
<sequence length="501" mass="59069">MGKDFILSTSEKKTKIESNPSLGSCLTSIKGFKNVLKPILKLDGSIINEKWEGIPFIFFIQNEEMGRMDFRLAGGKYQLLAPLNLKKLDQYYLNKEREYLQTSIDYIESLSYERVDKYNNDGQLIQSGSCLYRPNGRDIYGYEIINGISMPVTKTVQYYLGNRKWMSLEFFRYHYDADGFLKEITMNIPECDVKITEKMLYKKTRKGFTASKKMAKHLIPLKKLSFYSRYDMFSAVFKEDKTDWNIKVNYWNIHGIQDENVMADAGEVIKKFAVDHFRSSYSWINYHKRDGIHVEVSEKEGLPDTFEFSLKCLEKNEVWKRNYIEKSENKVILDRGNGKYTFEHFGEKIKVTKEEYSKTKRFSLSGKYTLQQAVMMLDTQSYLWWHDFNEERVLDGIMHPYGSEPTLLDFTNNKTKNGIERIVQAVGHHYEDDEEDGEPFDKLWIGEEAAWEKKDETPLDPDGQKMKFVAQFYRYGLWGTLYLFYSEKHQMVSQIFQPSPY</sequence>
<dbReference type="EMBL" id="LJOD01000008">
    <property type="protein sequence ID" value="KPE50727.1"/>
    <property type="molecule type" value="Genomic_DNA"/>
</dbReference>